<dbReference type="RefSeq" id="WP_226174868.1">
    <property type="nucleotide sequence ID" value="NZ_JAJADR010000002.1"/>
</dbReference>
<proteinExistence type="predicted"/>
<reference evidence="2" key="1">
    <citation type="submission" date="2021-10" db="EMBL/GenBank/DDBJ databases">
        <authorList>
            <person name="Dean J.D."/>
            <person name="Kim M.K."/>
            <person name="Newey C.N."/>
            <person name="Stoker T.S."/>
            <person name="Thompson D.W."/>
            <person name="Grose J.H."/>
        </authorList>
    </citation>
    <scope>NUCLEOTIDE SEQUENCE</scope>
    <source>
        <strain evidence="2">BT178</strain>
    </source>
</reference>
<feature type="signal peptide" evidence="1">
    <location>
        <begin position="1"/>
        <end position="21"/>
    </location>
</feature>
<evidence type="ECO:0000313" key="3">
    <source>
        <dbReference type="Proteomes" id="UP001165296"/>
    </source>
</evidence>
<dbReference type="InterPro" id="IPR058087">
    <property type="entry name" value="XAC2610_dom"/>
</dbReference>
<evidence type="ECO:0008006" key="4">
    <source>
        <dbReference type="Google" id="ProtNLM"/>
    </source>
</evidence>
<dbReference type="NCBIfam" id="NF047539">
    <property type="entry name" value="XAC2610_fam"/>
    <property type="match status" value="1"/>
</dbReference>
<sequence>MLIRFVTLLLLFFCCSPAAWAQRQYRVDDFSKAYFGKIYLADTAEVFSPGWVAIYDKKTRKQVLKVTSDELALFTHNGKAESNVLELPYGEQSLIISNDFNFDGRLDLALQDGQNSCYHGPSFQVYLGTATGFVPSPAFTALAQEYCGMFSTDAKAKRLSVMTKSGCCWHEWSEFIVRNNKPFLVRRVTDQMTQYPFSEHSEEVWNGSRYVVTANTRQIILDSPDIRIICSFQVADSDKQVMLFTTDDTRLYYALLRKDDTVEFVFPGLDVDPTEVPFALRRTGPDVSLEFFNGPAAYVISETAAGTMTVTARSGAKTAC</sequence>
<feature type="chain" id="PRO_5046779620" description="VCBS repeat-containing protein" evidence="1">
    <location>
        <begin position="22"/>
        <end position="320"/>
    </location>
</feature>
<name>A0ABS8ARW1_9BACT</name>
<comment type="caution">
    <text evidence="2">The sequence shown here is derived from an EMBL/GenBank/DDBJ whole genome shotgun (WGS) entry which is preliminary data.</text>
</comment>
<evidence type="ECO:0000256" key="1">
    <source>
        <dbReference type="SAM" id="SignalP"/>
    </source>
</evidence>
<keyword evidence="1" id="KW-0732">Signal</keyword>
<protein>
    <recommendedName>
        <fullName evidence="4">VCBS repeat-containing protein</fullName>
    </recommendedName>
</protein>
<gene>
    <name evidence="2" type="ORF">LGH74_09160</name>
</gene>
<organism evidence="2 3">
    <name type="scientific">Hymenobacter lucidus</name>
    <dbReference type="NCBI Taxonomy" id="2880930"/>
    <lineage>
        <taxon>Bacteria</taxon>
        <taxon>Pseudomonadati</taxon>
        <taxon>Bacteroidota</taxon>
        <taxon>Cytophagia</taxon>
        <taxon>Cytophagales</taxon>
        <taxon>Hymenobacteraceae</taxon>
        <taxon>Hymenobacter</taxon>
    </lineage>
</organism>
<keyword evidence="3" id="KW-1185">Reference proteome</keyword>
<dbReference type="EMBL" id="JAJADR010000002">
    <property type="protein sequence ID" value="MCB2408144.1"/>
    <property type="molecule type" value="Genomic_DNA"/>
</dbReference>
<evidence type="ECO:0000313" key="2">
    <source>
        <dbReference type="EMBL" id="MCB2408144.1"/>
    </source>
</evidence>
<accession>A0ABS8ARW1</accession>
<dbReference type="Proteomes" id="UP001165296">
    <property type="component" value="Unassembled WGS sequence"/>
</dbReference>